<sequence>MRGFIIAALSLSLTPAPALAEKKADQSADMGDSSRIICEKVEIIGSRLAVKKTCHTAAEWADIRRQQRMQTDRIQGFKPCQVGGGGLGCAQ</sequence>
<protein>
    <recommendedName>
        <fullName evidence="4">Nuclease</fullName>
    </recommendedName>
</protein>
<dbReference type="OrthoDB" id="7582966at2"/>
<feature type="signal peptide" evidence="1">
    <location>
        <begin position="1"/>
        <end position="20"/>
    </location>
</feature>
<organism evidence="2 3">
    <name type="scientific">Allosphingosinicella humi</name>
    <dbReference type="NCBI Taxonomy" id="2068657"/>
    <lineage>
        <taxon>Bacteria</taxon>
        <taxon>Pseudomonadati</taxon>
        <taxon>Pseudomonadota</taxon>
        <taxon>Alphaproteobacteria</taxon>
        <taxon>Sphingomonadales</taxon>
        <taxon>Sphingomonadaceae</taxon>
        <taxon>Allosphingosinicella</taxon>
    </lineage>
</organism>
<dbReference type="EMBL" id="QFFF01000001">
    <property type="protein sequence ID" value="PWG03322.1"/>
    <property type="molecule type" value="Genomic_DNA"/>
</dbReference>
<feature type="chain" id="PRO_5015694919" description="Nuclease" evidence="1">
    <location>
        <begin position="21"/>
        <end position="91"/>
    </location>
</feature>
<keyword evidence="3" id="KW-1185">Reference proteome</keyword>
<evidence type="ECO:0000313" key="3">
    <source>
        <dbReference type="Proteomes" id="UP000245916"/>
    </source>
</evidence>
<evidence type="ECO:0008006" key="4">
    <source>
        <dbReference type="Google" id="ProtNLM"/>
    </source>
</evidence>
<comment type="caution">
    <text evidence="2">The sequence shown here is derived from an EMBL/GenBank/DDBJ whole genome shotgun (WGS) entry which is preliminary data.</text>
</comment>
<gene>
    <name evidence="2" type="ORF">DF286_10920</name>
</gene>
<evidence type="ECO:0000313" key="2">
    <source>
        <dbReference type="EMBL" id="PWG03322.1"/>
    </source>
</evidence>
<keyword evidence="1" id="KW-0732">Signal</keyword>
<reference evidence="2 3" key="1">
    <citation type="submission" date="2018-05" db="EMBL/GenBank/DDBJ databases">
        <title>Genome of Sphingosinicella humi QZX222.</title>
        <authorList>
            <person name="Qiao Z."/>
            <person name="Wang G."/>
        </authorList>
    </citation>
    <scope>NUCLEOTIDE SEQUENCE [LARGE SCALE GENOMIC DNA]</scope>
    <source>
        <strain evidence="2 3">QZX222</strain>
    </source>
</reference>
<evidence type="ECO:0000256" key="1">
    <source>
        <dbReference type="SAM" id="SignalP"/>
    </source>
</evidence>
<proteinExistence type="predicted"/>
<name>A0A2U2J4T8_9SPHN</name>
<accession>A0A2U2J4T8</accession>
<dbReference type="AlphaFoldDB" id="A0A2U2J4T8"/>
<dbReference type="RefSeq" id="WP_109271459.1">
    <property type="nucleotide sequence ID" value="NZ_QFFF01000001.1"/>
</dbReference>
<dbReference type="Proteomes" id="UP000245916">
    <property type="component" value="Unassembled WGS sequence"/>
</dbReference>